<name>A7E6T7_SCLS1</name>
<sequence>MANKESWLNLVFTEHLDIIKMDTKPSIYPLSIHYQKRATSETMKTQKSKKAGLNGR</sequence>
<organism evidence="1 2">
    <name type="scientific">Sclerotinia sclerotiorum (strain ATCC 18683 / 1980 / Ss-1)</name>
    <name type="common">White mold</name>
    <name type="synonym">Whetzelinia sclerotiorum</name>
    <dbReference type="NCBI Taxonomy" id="665079"/>
    <lineage>
        <taxon>Eukaryota</taxon>
        <taxon>Fungi</taxon>
        <taxon>Dikarya</taxon>
        <taxon>Ascomycota</taxon>
        <taxon>Pezizomycotina</taxon>
        <taxon>Leotiomycetes</taxon>
        <taxon>Helotiales</taxon>
        <taxon>Sclerotiniaceae</taxon>
        <taxon>Sclerotinia</taxon>
    </lineage>
</organism>
<dbReference type="EMBL" id="CH476621">
    <property type="protein sequence ID" value="EDN91609.1"/>
    <property type="molecule type" value="Genomic_DNA"/>
</dbReference>
<dbReference type="Proteomes" id="UP000001312">
    <property type="component" value="Unassembled WGS sequence"/>
</dbReference>
<dbReference type="RefSeq" id="XP_001598923.1">
    <property type="nucleotide sequence ID" value="XM_001598873.1"/>
</dbReference>
<keyword evidence="2" id="KW-1185">Reference proteome</keyword>
<protein>
    <submittedName>
        <fullName evidence="1">Uncharacterized protein</fullName>
    </submittedName>
</protein>
<dbReference type="HOGENOM" id="CLU_3015564_0_0_1"/>
<dbReference type="AlphaFoldDB" id="A7E6T7"/>
<gene>
    <name evidence="1" type="ORF">SS1G_01012</name>
</gene>
<dbReference type="KEGG" id="ssl:SS1G_01012"/>
<dbReference type="GeneID" id="5494392"/>
<evidence type="ECO:0000313" key="2">
    <source>
        <dbReference type="Proteomes" id="UP000001312"/>
    </source>
</evidence>
<accession>A7E6T7</accession>
<evidence type="ECO:0000313" key="1">
    <source>
        <dbReference type="EMBL" id="EDN91609.1"/>
    </source>
</evidence>
<proteinExistence type="predicted"/>
<dbReference type="InParanoid" id="A7E6T7"/>
<reference evidence="2" key="1">
    <citation type="journal article" date="2011" name="PLoS Genet.">
        <title>Genomic analysis of the necrotrophic fungal pathogens Sclerotinia sclerotiorum and Botrytis cinerea.</title>
        <authorList>
            <person name="Amselem J."/>
            <person name="Cuomo C.A."/>
            <person name="van Kan J.A."/>
            <person name="Viaud M."/>
            <person name="Benito E.P."/>
            <person name="Couloux A."/>
            <person name="Coutinho P.M."/>
            <person name="de Vries R.P."/>
            <person name="Dyer P.S."/>
            <person name="Fillinger S."/>
            <person name="Fournier E."/>
            <person name="Gout L."/>
            <person name="Hahn M."/>
            <person name="Kohn L."/>
            <person name="Lapalu N."/>
            <person name="Plummer K.M."/>
            <person name="Pradier J.M."/>
            <person name="Quevillon E."/>
            <person name="Sharon A."/>
            <person name="Simon A."/>
            <person name="ten Have A."/>
            <person name="Tudzynski B."/>
            <person name="Tudzynski P."/>
            <person name="Wincker P."/>
            <person name="Andrew M."/>
            <person name="Anthouard V."/>
            <person name="Beever R.E."/>
            <person name="Beffa R."/>
            <person name="Benoit I."/>
            <person name="Bouzid O."/>
            <person name="Brault B."/>
            <person name="Chen Z."/>
            <person name="Choquer M."/>
            <person name="Collemare J."/>
            <person name="Cotton P."/>
            <person name="Danchin E.G."/>
            <person name="Da Silva C."/>
            <person name="Gautier A."/>
            <person name="Giraud C."/>
            <person name="Giraud T."/>
            <person name="Gonzalez C."/>
            <person name="Grossetete S."/>
            <person name="Guldener U."/>
            <person name="Henrissat B."/>
            <person name="Howlett B.J."/>
            <person name="Kodira C."/>
            <person name="Kretschmer M."/>
            <person name="Lappartient A."/>
            <person name="Leroch M."/>
            <person name="Levis C."/>
            <person name="Mauceli E."/>
            <person name="Neuveglise C."/>
            <person name="Oeser B."/>
            <person name="Pearson M."/>
            <person name="Poulain J."/>
            <person name="Poussereau N."/>
            <person name="Quesneville H."/>
            <person name="Rascle C."/>
            <person name="Schumacher J."/>
            <person name="Segurens B."/>
            <person name="Sexton A."/>
            <person name="Silva E."/>
            <person name="Sirven C."/>
            <person name="Soanes D.M."/>
            <person name="Talbot N.J."/>
            <person name="Templeton M."/>
            <person name="Yandava C."/>
            <person name="Yarden O."/>
            <person name="Zeng Q."/>
            <person name="Rollins J.A."/>
            <person name="Lebrun M.H."/>
            <person name="Dickman M."/>
        </authorList>
    </citation>
    <scope>NUCLEOTIDE SEQUENCE [LARGE SCALE GENOMIC DNA]</scope>
    <source>
        <strain evidence="2">ATCC 18683 / 1980 / Ss-1</strain>
    </source>
</reference>